<reference evidence="2" key="2">
    <citation type="journal article" date="2021" name="PeerJ">
        <title>Extensive microbial diversity within the chicken gut microbiome revealed by metagenomics and culture.</title>
        <authorList>
            <person name="Gilroy R."/>
            <person name="Ravi A."/>
            <person name="Getino M."/>
            <person name="Pursley I."/>
            <person name="Horton D.L."/>
            <person name="Alikhan N.F."/>
            <person name="Baker D."/>
            <person name="Gharbi K."/>
            <person name="Hall N."/>
            <person name="Watson M."/>
            <person name="Adriaenssens E.M."/>
            <person name="Foster-Nyarko E."/>
            <person name="Jarju S."/>
            <person name="Secka A."/>
            <person name="Antonio M."/>
            <person name="Oren A."/>
            <person name="Chaudhuri R.R."/>
            <person name="La Ragione R."/>
            <person name="Hildebrand F."/>
            <person name="Pallen M.J."/>
        </authorList>
    </citation>
    <scope>NUCLEOTIDE SEQUENCE</scope>
    <source>
        <strain evidence="2">17213</strain>
    </source>
</reference>
<comment type="caution">
    <text evidence="2">The sequence shown here is derived from an EMBL/GenBank/DDBJ whole genome shotgun (WGS) entry which is preliminary data.</text>
</comment>
<proteinExistence type="predicted"/>
<feature type="region of interest" description="Disordered" evidence="1">
    <location>
        <begin position="31"/>
        <end position="50"/>
    </location>
</feature>
<dbReference type="EMBL" id="JADINH010000218">
    <property type="protein sequence ID" value="MBO8416863.1"/>
    <property type="molecule type" value="Genomic_DNA"/>
</dbReference>
<sequence>MKFFSIKNYRDAVNSEAAGAAVSLDKSTAANDPIFEPDNPSAPASGSTERSRIRIALPRRASGLTAAAALCLCLSGCELNTFGQASSEPAFDYGAAVNCFIPELKRHTAFGSDVLQLKSLNQHEDPRLLQAAASALRLNGASVALVDDEKAAALNNTKEMRELAAAQQAGLAPVHERTLWVKKDINGETLLLTLALDDTVMYCSFINFQGELVPSSALSIARGAVYGS</sequence>
<reference evidence="2" key="1">
    <citation type="submission" date="2020-10" db="EMBL/GenBank/DDBJ databases">
        <authorList>
            <person name="Gilroy R."/>
        </authorList>
    </citation>
    <scope>NUCLEOTIDE SEQUENCE</scope>
    <source>
        <strain evidence="2">17213</strain>
    </source>
</reference>
<evidence type="ECO:0000313" key="3">
    <source>
        <dbReference type="Proteomes" id="UP000823631"/>
    </source>
</evidence>
<dbReference type="AlphaFoldDB" id="A0A9D9DD32"/>
<organism evidence="2 3">
    <name type="scientific">Candidatus Avisuccinivibrio stercorigallinarum</name>
    <dbReference type="NCBI Taxonomy" id="2840704"/>
    <lineage>
        <taxon>Bacteria</taxon>
        <taxon>Pseudomonadati</taxon>
        <taxon>Pseudomonadota</taxon>
        <taxon>Gammaproteobacteria</taxon>
        <taxon>Aeromonadales</taxon>
        <taxon>Succinivibrionaceae</taxon>
        <taxon>Succinivibrionaceae incertae sedis</taxon>
        <taxon>Candidatus Avisuccinivibrio</taxon>
    </lineage>
</organism>
<name>A0A9D9DD32_9GAMM</name>
<gene>
    <name evidence="2" type="ORF">IAB19_10825</name>
</gene>
<accession>A0A9D9DD32</accession>
<evidence type="ECO:0000256" key="1">
    <source>
        <dbReference type="SAM" id="MobiDB-lite"/>
    </source>
</evidence>
<evidence type="ECO:0000313" key="2">
    <source>
        <dbReference type="EMBL" id="MBO8416863.1"/>
    </source>
</evidence>
<dbReference type="Proteomes" id="UP000823631">
    <property type="component" value="Unassembled WGS sequence"/>
</dbReference>
<protein>
    <submittedName>
        <fullName evidence="2">Uncharacterized protein</fullName>
    </submittedName>
</protein>